<evidence type="ECO:0000313" key="4">
    <source>
        <dbReference type="Proteomes" id="UP000593892"/>
    </source>
</evidence>
<dbReference type="EMBL" id="CP063849">
    <property type="protein sequence ID" value="QOY92224.1"/>
    <property type="molecule type" value="Genomic_DNA"/>
</dbReference>
<proteinExistence type="predicted"/>
<evidence type="ECO:0000256" key="1">
    <source>
        <dbReference type="ARBA" id="ARBA00023002"/>
    </source>
</evidence>
<sequence length="200" mass="21621">MMLKEIRIAGFGGQGVILAAHILGRAVSIHEGGFATMTQNYGPEARGGAASAALVISDQPVLFPYVSNPEILVVMSQEAFTRYTPDLKEGGVLIVEEDLVRMENVPQHIRVYSIPATRIAEELGKKMVLNVVMVGFFCAITEAVSYDACKKAVVDSVPEKFRKLNLDAFENGFGFGKNLLSKGATRVEDTEPVSVLESAN</sequence>
<keyword evidence="4" id="KW-1185">Reference proteome</keyword>
<dbReference type="PANTHER" id="PTHR42730">
    <property type="entry name" value="2-OXOGLUTARATE SYNTHASE SUBUNIT KORC"/>
    <property type="match status" value="1"/>
</dbReference>
<dbReference type="InterPro" id="IPR002869">
    <property type="entry name" value="Pyrv_flavodox_OxRed_cen"/>
</dbReference>
<organism evidence="3 4">
    <name type="scientific">Paludibaculum fermentans</name>
    <dbReference type="NCBI Taxonomy" id="1473598"/>
    <lineage>
        <taxon>Bacteria</taxon>
        <taxon>Pseudomonadati</taxon>
        <taxon>Acidobacteriota</taxon>
        <taxon>Terriglobia</taxon>
        <taxon>Bryobacterales</taxon>
        <taxon>Bryobacteraceae</taxon>
        <taxon>Paludibaculum</taxon>
    </lineage>
</organism>
<dbReference type="InterPro" id="IPR019752">
    <property type="entry name" value="Pyrv/ketoisovalerate_OxRed_cat"/>
</dbReference>
<evidence type="ECO:0000259" key="2">
    <source>
        <dbReference type="Pfam" id="PF01558"/>
    </source>
</evidence>
<reference evidence="3 4" key="1">
    <citation type="submission" date="2020-10" db="EMBL/GenBank/DDBJ databases">
        <title>Complete genome sequence of Paludibaculum fermentans P105T, a facultatively anaerobic acidobacterium capable of dissimilatory Fe(III) reduction.</title>
        <authorList>
            <person name="Dedysh S.N."/>
            <person name="Beletsky A.V."/>
            <person name="Kulichevskaya I.S."/>
            <person name="Mardanov A.V."/>
            <person name="Ravin N.V."/>
        </authorList>
    </citation>
    <scope>NUCLEOTIDE SEQUENCE [LARGE SCALE GENOMIC DNA]</scope>
    <source>
        <strain evidence="3 4">P105</strain>
    </source>
</reference>
<gene>
    <name evidence="3" type="ORF">IRI77_32125</name>
</gene>
<dbReference type="NCBIfam" id="TIGR02175">
    <property type="entry name" value="PorC_KorC"/>
    <property type="match status" value="1"/>
</dbReference>
<dbReference type="KEGG" id="pfer:IRI77_32125"/>
<dbReference type="Proteomes" id="UP000593892">
    <property type="component" value="Chromosome"/>
</dbReference>
<accession>A0A7S7NYN9</accession>
<dbReference type="InterPro" id="IPR052554">
    <property type="entry name" value="2-oxoglutarate_synth_KorC"/>
</dbReference>
<dbReference type="InterPro" id="IPR011894">
    <property type="entry name" value="PorC_KorC"/>
</dbReference>
<dbReference type="AlphaFoldDB" id="A0A7S7NYN9"/>
<keyword evidence="1" id="KW-0560">Oxidoreductase</keyword>
<dbReference type="SUPFAM" id="SSF53323">
    <property type="entry name" value="Pyruvate-ferredoxin oxidoreductase, PFOR, domain III"/>
    <property type="match status" value="1"/>
</dbReference>
<feature type="domain" description="Pyruvate/ketoisovalerate oxidoreductase catalytic" evidence="2">
    <location>
        <begin position="12"/>
        <end position="173"/>
    </location>
</feature>
<dbReference type="Gene3D" id="3.40.920.10">
    <property type="entry name" value="Pyruvate-ferredoxin oxidoreductase, PFOR, domain III"/>
    <property type="match status" value="1"/>
</dbReference>
<evidence type="ECO:0000313" key="3">
    <source>
        <dbReference type="EMBL" id="QOY92224.1"/>
    </source>
</evidence>
<protein>
    <submittedName>
        <fullName evidence="3">2-oxoacid:acceptor oxidoreductase family protein</fullName>
    </submittedName>
</protein>
<dbReference type="Pfam" id="PF01558">
    <property type="entry name" value="POR"/>
    <property type="match status" value="1"/>
</dbReference>
<name>A0A7S7NYN9_PALFE</name>
<dbReference type="PANTHER" id="PTHR42730:SF1">
    <property type="entry name" value="2-OXOGLUTARATE SYNTHASE SUBUNIT KORC"/>
    <property type="match status" value="1"/>
</dbReference>
<dbReference type="GO" id="GO:0016625">
    <property type="term" value="F:oxidoreductase activity, acting on the aldehyde or oxo group of donors, iron-sulfur protein as acceptor"/>
    <property type="evidence" value="ECO:0007669"/>
    <property type="project" value="InterPro"/>
</dbReference>